<keyword evidence="1 7" id="KW-0963">Cytoplasm</keyword>
<evidence type="ECO:0000256" key="1">
    <source>
        <dbReference type="ARBA" id="ARBA00022490"/>
    </source>
</evidence>
<feature type="binding site" evidence="7">
    <location>
        <position position="490"/>
    </location>
    <ligand>
        <name>S-adenosyl-L-methionine</name>
        <dbReference type="ChEBI" id="CHEBI:59789"/>
    </ligand>
</feature>
<feature type="domain" description="16S/18S rRNA aminocarboxypropyltransferase Tsr3 C-terminal" evidence="9">
    <location>
        <begin position="464"/>
        <end position="590"/>
    </location>
</feature>
<comment type="catalytic activity">
    <reaction evidence="7">
        <text>an N(1)-methylpseudouridine in rRNA + S-adenosyl-L-methionine = N(1)-methyl-N(3)-[(3S)-3-amino-3-carboxypropyl]pseudouridine in rRNA + S-methyl-5'-thioadenosine + H(+)</text>
        <dbReference type="Rhea" id="RHEA:63296"/>
        <dbReference type="Rhea" id="RHEA-COMP:11634"/>
        <dbReference type="Rhea" id="RHEA-COMP:16310"/>
        <dbReference type="ChEBI" id="CHEBI:15378"/>
        <dbReference type="ChEBI" id="CHEBI:17509"/>
        <dbReference type="ChEBI" id="CHEBI:59789"/>
        <dbReference type="ChEBI" id="CHEBI:74890"/>
        <dbReference type="ChEBI" id="CHEBI:146234"/>
        <dbReference type="EC" id="2.5.1.157"/>
    </reaction>
</comment>
<dbReference type="EC" id="2.5.1.157" evidence="7"/>
<dbReference type="OrthoDB" id="191995at2759"/>
<comment type="caution">
    <text evidence="12">The sequence shown here is derived from an EMBL/GenBank/DDBJ whole genome shotgun (WGS) entry which is preliminary data.</text>
</comment>
<dbReference type="InterPro" id="IPR057460">
    <property type="entry name" value="CAF17_C"/>
</dbReference>
<keyword evidence="13" id="KW-1185">Reference proteome</keyword>
<evidence type="ECO:0000256" key="2">
    <source>
        <dbReference type="ARBA" id="ARBA00022517"/>
    </source>
</evidence>
<evidence type="ECO:0000259" key="11">
    <source>
        <dbReference type="Pfam" id="PF25455"/>
    </source>
</evidence>
<accession>A0A8H7VGP2</accession>
<feature type="compositionally biased region" description="Polar residues" evidence="8">
    <location>
        <begin position="671"/>
        <end position="680"/>
    </location>
</feature>
<evidence type="ECO:0000256" key="3">
    <source>
        <dbReference type="ARBA" id="ARBA00022552"/>
    </source>
</evidence>
<evidence type="ECO:0000313" key="12">
    <source>
        <dbReference type="EMBL" id="KAG2215813.1"/>
    </source>
</evidence>
<dbReference type="InterPro" id="IPR007177">
    <property type="entry name" value="Tsr3_C"/>
</dbReference>
<dbReference type="InterPro" id="IPR027266">
    <property type="entry name" value="TrmE/GcvT-like"/>
</dbReference>
<keyword evidence="4 7" id="KW-0808">Transferase</keyword>
<comment type="subcellular location">
    <subcellularLocation>
        <location evidence="7">Cytoplasm</location>
    </subcellularLocation>
    <subcellularLocation>
        <location evidence="7">Nucleus</location>
    </subcellularLocation>
</comment>
<feature type="domain" description="RNase L inhibitor RLI-like possible metal-binding" evidence="10">
    <location>
        <begin position="426"/>
        <end position="460"/>
    </location>
</feature>
<keyword evidence="5 7" id="KW-0949">S-adenosyl-L-methionine</keyword>
<dbReference type="SUPFAM" id="SSF103025">
    <property type="entry name" value="Folate-binding domain"/>
    <property type="match status" value="1"/>
</dbReference>
<name>A0A8H7VGP2_9FUNG</name>
<gene>
    <name evidence="7" type="primary">TSR3</name>
    <name evidence="12" type="ORF">INT46_007436</name>
</gene>
<dbReference type="Pfam" id="PF25455">
    <property type="entry name" value="Beta-barrel_CAF17_C"/>
    <property type="match status" value="1"/>
</dbReference>
<dbReference type="Pfam" id="PF04068">
    <property type="entry name" value="Fer4_RLI"/>
    <property type="match status" value="1"/>
</dbReference>
<dbReference type="Proteomes" id="UP000650833">
    <property type="component" value="Unassembled WGS sequence"/>
</dbReference>
<reference evidence="12" key="1">
    <citation type="submission" date="2020-12" db="EMBL/GenBank/DDBJ databases">
        <title>Metabolic potential, ecology and presence of endohyphal bacteria is reflected in genomic diversity of Mucoromycotina.</title>
        <authorList>
            <person name="Muszewska A."/>
            <person name="Okrasinska A."/>
            <person name="Steczkiewicz K."/>
            <person name="Drgas O."/>
            <person name="Orlowska M."/>
            <person name="Perlinska-Lenart U."/>
            <person name="Aleksandrzak-Piekarczyk T."/>
            <person name="Szatraj K."/>
            <person name="Zielenkiewicz U."/>
            <person name="Pilsyk S."/>
            <person name="Malc E."/>
            <person name="Mieczkowski P."/>
            <person name="Kruszewska J.S."/>
            <person name="Biernat P."/>
            <person name="Pawlowska J."/>
        </authorList>
    </citation>
    <scope>NUCLEOTIDE SEQUENCE</scope>
    <source>
        <strain evidence="12">CBS 226.32</strain>
    </source>
</reference>
<dbReference type="GO" id="GO:0030490">
    <property type="term" value="P:maturation of SSU-rRNA"/>
    <property type="evidence" value="ECO:0007669"/>
    <property type="project" value="TreeGrafter"/>
</dbReference>
<feature type="compositionally biased region" description="Acidic residues" evidence="8">
    <location>
        <begin position="632"/>
        <end position="663"/>
    </location>
</feature>
<dbReference type="GO" id="GO:0000455">
    <property type="term" value="P:enzyme-directed rRNA pseudouridine synthesis"/>
    <property type="evidence" value="ECO:0007669"/>
    <property type="project" value="UniProtKB-UniRule"/>
</dbReference>
<sequence length="680" mass="76562">MLAKHILRSNSSLLLKKSLLKPALTRSFISSPVSHFQEKDELHKGDHYTPVPDRSLLELEGPETAKFLQGLITNHMPKISPGGDGFYAAFLTPPGRMLYDTFIYPVNVGVNFPHPKFIIDCPSATKTTFLRHLKRYILRSKVKVRDCSEEYKLWHIWGPALNKEDPALVKKEKRFSDIGCMDPRIPGFGYRAVLRADQDVQHILPASGQFEALNAEEYTIRRILQGLPEGPDDLWPEASLPLESNFDYMNGVDFRKGCYVGQELTIRTFHTGVVRKRIVPVQLYNKGETCPSVQNVDRSVTWPSVLEPQTDIKLVDGTSKRGVGKFCSGIHNIGLALMRLEHIQNDEKAFTSANDDSVRLKPFLPEWWTEEHFRSSKPHGHKAASTKSHGKPHKGSRFDKYADASLIAPGTEQGQVEEGNVSSIPMPVAMWDFKHCDPKRCSGVKLARCDMLKTLKLTQRFRGIVASPIGEKVVSPADRKVVELYGAGVVDCSWARVDEVPFSKIKGPTDRLLPYLVATNPVNYGKPWKLNCAEALAAIFYITGYPEHGEALLGKFKWGHAFKKVNGGLLSRYSKCKDAAEVLEVQNEYLKKLEEDERIKKEESLAQHDGDSDDDDLLFKNHNRENAFTAFDDSEDDSGEDDDSEEDDSDDDEEESGEEEGDEKVDLITDNLGNTYIRNH</sequence>
<evidence type="ECO:0000313" key="13">
    <source>
        <dbReference type="Proteomes" id="UP000650833"/>
    </source>
</evidence>
<dbReference type="AlphaFoldDB" id="A0A8H7VGP2"/>
<dbReference type="Pfam" id="PF04034">
    <property type="entry name" value="Ribo_biogen_C"/>
    <property type="match status" value="1"/>
</dbReference>
<feature type="binding site" evidence="7">
    <location>
        <position position="442"/>
    </location>
    <ligand>
        <name>S-adenosyl-L-methionine</name>
        <dbReference type="ChEBI" id="CHEBI:59789"/>
    </ligand>
</feature>
<evidence type="ECO:0000256" key="8">
    <source>
        <dbReference type="SAM" id="MobiDB-lite"/>
    </source>
</evidence>
<dbReference type="NCBIfam" id="TIGR03317">
    <property type="entry name" value="ygfZ_signature"/>
    <property type="match status" value="1"/>
</dbReference>
<dbReference type="GO" id="GO:0106388">
    <property type="term" value="F:rRNA small subunit aminocarboxypropyltransferase activity"/>
    <property type="evidence" value="ECO:0007669"/>
    <property type="project" value="UniProtKB-EC"/>
</dbReference>
<dbReference type="PANTHER" id="PTHR20426:SF0">
    <property type="entry name" value="18S RRNA AMINOCARBOXYPROPYLTRANSFERASE"/>
    <property type="match status" value="1"/>
</dbReference>
<evidence type="ECO:0000256" key="5">
    <source>
        <dbReference type="ARBA" id="ARBA00022691"/>
    </source>
</evidence>
<feature type="binding site" evidence="7">
    <location>
        <position position="513"/>
    </location>
    <ligand>
        <name>S-adenosyl-L-methionine</name>
        <dbReference type="ChEBI" id="CHEBI:59789"/>
    </ligand>
</feature>
<protein>
    <recommendedName>
        <fullName evidence="7">18S rRNA aminocarboxypropyltransferase</fullName>
        <ecNumber evidence="7">2.5.1.157</ecNumber>
    </recommendedName>
</protein>
<keyword evidence="6" id="KW-0809">Transit peptide</keyword>
<feature type="binding site" evidence="7">
    <location>
        <position position="528"/>
    </location>
    <ligand>
        <name>S-adenosyl-L-methionine</name>
        <dbReference type="ChEBI" id="CHEBI:59789"/>
    </ligand>
</feature>
<feature type="domain" description="CAF17 C-terminal" evidence="11">
    <location>
        <begin position="275"/>
        <end position="369"/>
    </location>
</feature>
<dbReference type="InterPro" id="IPR007209">
    <property type="entry name" value="RNaseL-inhib-like_metal-bd_dom"/>
</dbReference>
<comment type="function">
    <text evidence="7">Aminocarboxypropyltransferase that catalyzes the aminocarboxypropyl transfer on pseudouridine at position 1191 (Psi1191) in 18S rRNA. It constitutes the last step in biosynthesis of the hypermodified N1-methyl-N3-(3-amino-3-carboxypropyl) pseudouridine (m1acp3-Psi) conserved in eukaryotic 18S rRNA.</text>
</comment>
<evidence type="ECO:0000256" key="7">
    <source>
        <dbReference type="HAMAP-Rule" id="MF_03146"/>
    </source>
</evidence>
<dbReference type="Gene3D" id="3.30.1360.120">
    <property type="entry name" value="Probable tRNA modification gtpase trme, domain 1"/>
    <property type="match status" value="1"/>
</dbReference>
<keyword evidence="7" id="KW-0539">Nucleus</keyword>
<dbReference type="HAMAP" id="MF_01116">
    <property type="entry name" value="TSR3"/>
    <property type="match status" value="1"/>
</dbReference>
<feature type="compositionally biased region" description="Basic residues" evidence="8">
    <location>
        <begin position="375"/>
        <end position="395"/>
    </location>
</feature>
<dbReference type="GO" id="GO:0005737">
    <property type="term" value="C:cytoplasm"/>
    <property type="evidence" value="ECO:0007669"/>
    <property type="project" value="UniProtKB-SubCell"/>
</dbReference>
<evidence type="ECO:0000259" key="9">
    <source>
        <dbReference type="Pfam" id="PF04034"/>
    </source>
</evidence>
<evidence type="ECO:0000259" key="10">
    <source>
        <dbReference type="Pfam" id="PF04068"/>
    </source>
</evidence>
<dbReference type="NCBIfam" id="NF002621">
    <property type="entry name" value="PRK02287.1"/>
    <property type="match status" value="1"/>
</dbReference>
<feature type="region of interest" description="Disordered" evidence="8">
    <location>
        <begin position="627"/>
        <end position="680"/>
    </location>
</feature>
<dbReference type="InterPro" id="IPR022968">
    <property type="entry name" value="Tsr3-like"/>
</dbReference>
<dbReference type="GO" id="GO:0005634">
    <property type="term" value="C:nucleus"/>
    <property type="evidence" value="ECO:0007669"/>
    <property type="project" value="UniProtKB-SubCell"/>
</dbReference>
<proteinExistence type="inferred from homology"/>
<keyword evidence="3 7" id="KW-0698">rRNA processing</keyword>
<comment type="catalytic activity">
    <reaction evidence="7">
        <text>N(1)-methylpseudouridine(1191) in yeast 18S rRNA + S-adenosyl-L-methionine = N(1)-methyl-N(3)-[(3S)-3-amino-3-carboxypropyl]pseudouridine(1191) in yeast 18S rRNA + S-methyl-5'-thioadenosine + H(+)</text>
        <dbReference type="Rhea" id="RHEA:63300"/>
        <dbReference type="Rhea" id="RHEA-COMP:13852"/>
        <dbReference type="Rhea" id="RHEA-COMP:16309"/>
        <dbReference type="ChEBI" id="CHEBI:15378"/>
        <dbReference type="ChEBI" id="CHEBI:17509"/>
        <dbReference type="ChEBI" id="CHEBI:59789"/>
        <dbReference type="ChEBI" id="CHEBI:74890"/>
        <dbReference type="ChEBI" id="CHEBI:146234"/>
    </reaction>
</comment>
<dbReference type="GO" id="GO:1904047">
    <property type="term" value="F:S-adenosyl-L-methionine binding"/>
    <property type="evidence" value="ECO:0007669"/>
    <property type="project" value="UniProtKB-UniRule"/>
</dbReference>
<keyword evidence="2 7" id="KW-0690">Ribosome biogenesis</keyword>
<dbReference type="PANTHER" id="PTHR20426">
    <property type="entry name" value="RIBOSOME BIOGENESIS PROTEIN TSR3 HOMOLOG"/>
    <property type="match status" value="1"/>
</dbReference>
<dbReference type="EMBL" id="JAEPRC010000003">
    <property type="protein sequence ID" value="KAG2215813.1"/>
    <property type="molecule type" value="Genomic_DNA"/>
</dbReference>
<comment type="similarity">
    <text evidence="7">Belongs to the TDD superfamily. TSR3 family.</text>
</comment>
<feature type="region of interest" description="Disordered" evidence="8">
    <location>
        <begin position="374"/>
        <end position="395"/>
    </location>
</feature>
<evidence type="ECO:0000256" key="6">
    <source>
        <dbReference type="ARBA" id="ARBA00022946"/>
    </source>
</evidence>
<evidence type="ECO:0000256" key="4">
    <source>
        <dbReference type="ARBA" id="ARBA00022679"/>
    </source>
</evidence>
<dbReference type="InterPro" id="IPR017703">
    <property type="entry name" value="YgfZ/GCV_T_CS"/>
</dbReference>
<organism evidence="12 13">
    <name type="scientific">Mucor plumbeus</name>
    <dbReference type="NCBI Taxonomy" id="97098"/>
    <lineage>
        <taxon>Eukaryota</taxon>
        <taxon>Fungi</taxon>
        <taxon>Fungi incertae sedis</taxon>
        <taxon>Mucoromycota</taxon>
        <taxon>Mucoromycotina</taxon>
        <taxon>Mucoromycetes</taxon>
        <taxon>Mucorales</taxon>
        <taxon>Mucorineae</taxon>
        <taxon>Mucoraceae</taxon>
        <taxon>Mucor</taxon>
    </lineage>
</organism>